<evidence type="ECO:0000256" key="1">
    <source>
        <dbReference type="SAM" id="SignalP"/>
    </source>
</evidence>
<keyword evidence="1" id="KW-0732">Signal</keyword>
<comment type="caution">
    <text evidence="2">The sequence shown here is derived from an EMBL/GenBank/DDBJ whole genome shotgun (WGS) entry which is preliminary data.</text>
</comment>
<gene>
    <name evidence="2" type="ORF">GWK10_12025</name>
</gene>
<dbReference type="Proteomes" id="UP000474296">
    <property type="component" value="Unassembled WGS sequence"/>
</dbReference>
<name>A0A6M0CPI6_9FLAO</name>
<accession>A0A6M0CPI6</accession>
<proteinExistence type="predicted"/>
<organism evidence="2 3">
    <name type="scientific">Spongiivirga citrea</name>
    <dbReference type="NCBI Taxonomy" id="1481457"/>
    <lineage>
        <taxon>Bacteria</taxon>
        <taxon>Pseudomonadati</taxon>
        <taxon>Bacteroidota</taxon>
        <taxon>Flavobacteriia</taxon>
        <taxon>Flavobacteriales</taxon>
        <taxon>Flavobacteriaceae</taxon>
        <taxon>Spongiivirga</taxon>
    </lineage>
</organism>
<dbReference type="Pfam" id="PF14060">
    <property type="entry name" value="DUF4252"/>
    <property type="match status" value="1"/>
</dbReference>
<feature type="signal peptide" evidence="1">
    <location>
        <begin position="1"/>
        <end position="19"/>
    </location>
</feature>
<dbReference type="AlphaFoldDB" id="A0A6M0CPI6"/>
<feature type="chain" id="PRO_5026961784" evidence="1">
    <location>
        <begin position="20"/>
        <end position="183"/>
    </location>
</feature>
<keyword evidence="3" id="KW-1185">Reference proteome</keyword>
<evidence type="ECO:0000313" key="2">
    <source>
        <dbReference type="EMBL" id="NER17944.1"/>
    </source>
</evidence>
<sequence length="183" mass="20247">MKKLVLTISIALISVGTYAQSIFDKYESNPDVAFISVSPKMFKMLGSIGIETDDPEAKEFISLVNSITNFKVITTDNGAISKDITSWVSKHVRSSDLEELMRVRDGDSNVKFYVKEGKDDNHVKELVMFVTGFEQANVNINGKKLETVLLSLSGDIDLRQVGKLTDQMDLPGGKQLKKAGKNK</sequence>
<evidence type="ECO:0000313" key="3">
    <source>
        <dbReference type="Proteomes" id="UP000474296"/>
    </source>
</evidence>
<dbReference type="RefSeq" id="WP_164032610.1">
    <property type="nucleotide sequence ID" value="NZ_JAABOQ010000004.1"/>
</dbReference>
<protein>
    <submittedName>
        <fullName evidence="2">DUF4252 domain-containing protein</fullName>
    </submittedName>
</protein>
<reference evidence="2 3" key="1">
    <citation type="submission" date="2020-01" db="EMBL/GenBank/DDBJ databases">
        <title>Spongiivirga citrea KCTC 32990T.</title>
        <authorList>
            <person name="Wang G."/>
        </authorList>
    </citation>
    <scope>NUCLEOTIDE SEQUENCE [LARGE SCALE GENOMIC DNA]</scope>
    <source>
        <strain evidence="2 3">KCTC 32990</strain>
    </source>
</reference>
<dbReference type="EMBL" id="JAABOQ010000004">
    <property type="protein sequence ID" value="NER17944.1"/>
    <property type="molecule type" value="Genomic_DNA"/>
</dbReference>
<dbReference type="InterPro" id="IPR025348">
    <property type="entry name" value="DUF4252"/>
</dbReference>